<name>A0ACA9LJ76_9GLOM</name>
<dbReference type="EMBL" id="CAJVQC010003587">
    <property type="protein sequence ID" value="CAG8529209.1"/>
    <property type="molecule type" value="Genomic_DNA"/>
</dbReference>
<organism evidence="1 2">
    <name type="scientific">Racocetra persica</name>
    <dbReference type="NCBI Taxonomy" id="160502"/>
    <lineage>
        <taxon>Eukaryota</taxon>
        <taxon>Fungi</taxon>
        <taxon>Fungi incertae sedis</taxon>
        <taxon>Mucoromycota</taxon>
        <taxon>Glomeromycotina</taxon>
        <taxon>Glomeromycetes</taxon>
        <taxon>Diversisporales</taxon>
        <taxon>Gigasporaceae</taxon>
        <taxon>Racocetra</taxon>
    </lineage>
</organism>
<accession>A0ACA9LJ76</accession>
<sequence>MLDRSVDNTIKTVELQTIIKRIIITILYDNGVDKVSSITIREILYKYNNKWKIRNVIYSYKHPSEFAILKEPTSSLPVYKLYIDIYYDDF</sequence>
<proteinExistence type="predicted"/>
<reference evidence="1" key="1">
    <citation type="submission" date="2021-06" db="EMBL/GenBank/DDBJ databases">
        <authorList>
            <person name="Kallberg Y."/>
            <person name="Tangrot J."/>
            <person name="Rosling A."/>
        </authorList>
    </citation>
    <scope>NUCLEOTIDE SEQUENCE</scope>
    <source>
        <strain evidence="1">MA461A</strain>
    </source>
</reference>
<evidence type="ECO:0000313" key="1">
    <source>
        <dbReference type="EMBL" id="CAG8529209.1"/>
    </source>
</evidence>
<gene>
    <name evidence="1" type="ORF">RPERSI_LOCUS3059</name>
</gene>
<keyword evidence="2" id="KW-1185">Reference proteome</keyword>
<comment type="caution">
    <text evidence="1">The sequence shown here is derived from an EMBL/GenBank/DDBJ whole genome shotgun (WGS) entry which is preliminary data.</text>
</comment>
<evidence type="ECO:0000313" key="2">
    <source>
        <dbReference type="Proteomes" id="UP000789920"/>
    </source>
</evidence>
<dbReference type="Proteomes" id="UP000789920">
    <property type="component" value="Unassembled WGS sequence"/>
</dbReference>
<feature type="non-terminal residue" evidence="1">
    <location>
        <position position="90"/>
    </location>
</feature>
<protein>
    <submittedName>
        <fullName evidence="1">24651_t:CDS:1</fullName>
    </submittedName>
</protein>